<feature type="region of interest" description="Disordered" evidence="2">
    <location>
        <begin position="70"/>
        <end position="174"/>
    </location>
</feature>
<feature type="compositionally biased region" description="Basic and acidic residues" evidence="2">
    <location>
        <begin position="81"/>
        <end position="95"/>
    </location>
</feature>
<accession>A0A2U1MI17</accession>
<name>A0A2U1MI17_ARTAN</name>
<feature type="compositionally biased region" description="Acidic residues" evidence="2">
    <location>
        <begin position="361"/>
        <end position="372"/>
    </location>
</feature>
<feature type="compositionally biased region" description="Low complexity" evidence="2">
    <location>
        <begin position="30"/>
        <end position="40"/>
    </location>
</feature>
<protein>
    <submittedName>
        <fullName evidence="3">DNA mismatch repair protein MutS, connector domain-containing protein</fullName>
    </submittedName>
</protein>
<keyword evidence="1" id="KW-0175">Coiled coil</keyword>
<feature type="coiled-coil region" evidence="1">
    <location>
        <begin position="302"/>
        <end position="329"/>
    </location>
</feature>
<reference evidence="3 4" key="1">
    <citation type="journal article" date="2018" name="Mol. Plant">
        <title>The genome of Artemisia annua provides insight into the evolution of Asteraceae family and artemisinin biosynthesis.</title>
        <authorList>
            <person name="Shen Q."/>
            <person name="Zhang L."/>
            <person name="Liao Z."/>
            <person name="Wang S."/>
            <person name="Yan T."/>
            <person name="Shi P."/>
            <person name="Liu M."/>
            <person name="Fu X."/>
            <person name="Pan Q."/>
            <person name="Wang Y."/>
            <person name="Lv Z."/>
            <person name="Lu X."/>
            <person name="Zhang F."/>
            <person name="Jiang W."/>
            <person name="Ma Y."/>
            <person name="Chen M."/>
            <person name="Hao X."/>
            <person name="Li L."/>
            <person name="Tang Y."/>
            <person name="Lv G."/>
            <person name="Zhou Y."/>
            <person name="Sun X."/>
            <person name="Brodelius P.E."/>
            <person name="Rose J.K.C."/>
            <person name="Tang K."/>
        </authorList>
    </citation>
    <scope>NUCLEOTIDE SEQUENCE [LARGE SCALE GENOMIC DNA]</scope>
    <source>
        <strain evidence="4">cv. Huhao1</strain>
        <tissue evidence="3">Leaf</tissue>
    </source>
</reference>
<gene>
    <name evidence="3" type="ORF">CTI12_AA341050</name>
</gene>
<feature type="compositionally biased region" description="Pro residues" evidence="2">
    <location>
        <begin position="17"/>
        <end position="29"/>
    </location>
</feature>
<dbReference type="OrthoDB" id="10252754at2759"/>
<feature type="compositionally biased region" description="Polar residues" evidence="2">
    <location>
        <begin position="96"/>
        <end position="106"/>
    </location>
</feature>
<feature type="compositionally biased region" description="Polar residues" evidence="2">
    <location>
        <begin position="151"/>
        <end position="161"/>
    </location>
</feature>
<comment type="caution">
    <text evidence="3">The sequence shown here is derived from an EMBL/GenBank/DDBJ whole genome shotgun (WGS) entry which is preliminary data.</text>
</comment>
<keyword evidence="4" id="KW-1185">Reference proteome</keyword>
<proteinExistence type="predicted"/>
<evidence type="ECO:0000256" key="2">
    <source>
        <dbReference type="SAM" id="MobiDB-lite"/>
    </source>
</evidence>
<dbReference type="AlphaFoldDB" id="A0A2U1MI17"/>
<sequence length="372" mass="40355">MKRQQSILSFFHKPPSTDQPPSNPIPPRGNPTDDVTGTDTPPEKEHRSFFAAGEAKGSGGGAMFNSIKHKFIRPKNTVAEKLTDRNSLDGEHDNIHSTSNKNNLSNGRDKESSLSGLPRMTNVIDLDETAGDGDETAGDRNLLDGGHDNIHSTSNKNNLSNGRDKESSLSGFPGMKNVIDLDETVGEGDERHPLLVDSDSEGDITGPETPGARPVVPRLKRVQVDGFSFGSATTNYSTDNSKRVKFSHDLAAKENVTPEDWNRQVDFWIDPKRVHIAEVNSRNRLANTISSLQGSRSLAATRHNLAEETKAAKEAAKKLEKELATTQQQVSQMMAFLSSQPGFADQFARAFSSSSSNVGNDDGEGNGDGDEE</sequence>
<evidence type="ECO:0000256" key="1">
    <source>
        <dbReference type="SAM" id="Coils"/>
    </source>
</evidence>
<feature type="region of interest" description="Disordered" evidence="2">
    <location>
        <begin position="1"/>
        <end position="46"/>
    </location>
</feature>
<feature type="compositionally biased region" description="Acidic residues" evidence="2">
    <location>
        <begin position="125"/>
        <end position="136"/>
    </location>
</feature>
<evidence type="ECO:0000313" key="3">
    <source>
        <dbReference type="EMBL" id="PWA60866.1"/>
    </source>
</evidence>
<dbReference type="EMBL" id="PKPP01005239">
    <property type="protein sequence ID" value="PWA60866.1"/>
    <property type="molecule type" value="Genomic_DNA"/>
</dbReference>
<feature type="compositionally biased region" description="Basic and acidic residues" evidence="2">
    <location>
        <begin position="137"/>
        <end position="150"/>
    </location>
</feature>
<feature type="region of interest" description="Disordered" evidence="2">
    <location>
        <begin position="195"/>
        <end position="214"/>
    </location>
</feature>
<dbReference type="Proteomes" id="UP000245207">
    <property type="component" value="Unassembled WGS sequence"/>
</dbReference>
<evidence type="ECO:0000313" key="4">
    <source>
        <dbReference type="Proteomes" id="UP000245207"/>
    </source>
</evidence>
<feature type="region of interest" description="Disordered" evidence="2">
    <location>
        <begin position="348"/>
        <end position="372"/>
    </location>
</feature>
<dbReference type="STRING" id="35608.A0A2U1MI17"/>
<organism evidence="3 4">
    <name type="scientific">Artemisia annua</name>
    <name type="common">Sweet wormwood</name>
    <dbReference type="NCBI Taxonomy" id="35608"/>
    <lineage>
        <taxon>Eukaryota</taxon>
        <taxon>Viridiplantae</taxon>
        <taxon>Streptophyta</taxon>
        <taxon>Embryophyta</taxon>
        <taxon>Tracheophyta</taxon>
        <taxon>Spermatophyta</taxon>
        <taxon>Magnoliopsida</taxon>
        <taxon>eudicotyledons</taxon>
        <taxon>Gunneridae</taxon>
        <taxon>Pentapetalae</taxon>
        <taxon>asterids</taxon>
        <taxon>campanulids</taxon>
        <taxon>Asterales</taxon>
        <taxon>Asteraceae</taxon>
        <taxon>Asteroideae</taxon>
        <taxon>Anthemideae</taxon>
        <taxon>Artemisiinae</taxon>
        <taxon>Artemisia</taxon>
    </lineage>
</organism>